<feature type="region of interest" description="Disordered" evidence="3">
    <location>
        <begin position="112"/>
        <end position="167"/>
    </location>
</feature>
<comment type="similarity">
    <text evidence="1">Belongs to the CDI family.</text>
</comment>
<feature type="compositionally biased region" description="Basic and acidic residues" evidence="3">
    <location>
        <begin position="1"/>
        <end position="12"/>
    </location>
</feature>
<dbReference type="EMBL" id="HBUF01263762">
    <property type="protein sequence ID" value="CAG6683612.1"/>
    <property type="molecule type" value="Transcribed_RNA"/>
</dbReference>
<dbReference type="GO" id="GO:0051726">
    <property type="term" value="P:regulation of cell cycle"/>
    <property type="evidence" value="ECO:0007669"/>
    <property type="project" value="InterPro"/>
</dbReference>
<feature type="compositionally biased region" description="Polar residues" evidence="3">
    <location>
        <begin position="232"/>
        <end position="253"/>
    </location>
</feature>
<dbReference type="GO" id="GO:0004861">
    <property type="term" value="F:cyclin-dependent protein serine/threonine kinase inhibitor activity"/>
    <property type="evidence" value="ECO:0007669"/>
    <property type="project" value="InterPro"/>
</dbReference>
<dbReference type="InterPro" id="IPR003175">
    <property type="entry name" value="CDI_dom"/>
</dbReference>
<dbReference type="EMBL" id="HBUF01355922">
    <property type="protein sequence ID" value="CAG6717480.1"/>
    <property type="molecule type" value="Transcribed_RNA"/>
</dbReference>
<dbReference type="GO" id="GO:0005634">
    <property type="term" value="C:nucleus"/>
    <property type="evidence" value="ECO:0007669"/>
    <property type="project" value="InterPro"/>
</dbReference>
<organism evidence="5">
    <name type="scientific">Cacopsylla melanoneura</name>
    <dbReference type="NCBI Taxonomy" id="428564"/>
    <lineage>
        <taxon>Eukaryota</taxon>
        <taxon>Metazoa</taxon>
        <taxon>Ecdysozoa</taxon>
        <taxon>Arthropoda</taxon>
        <taxon>Hexapoda</taxon>
        <taxon>Insecta</taxon>
        <taxon>Pterygota</taxon>
        <taxon>Neoptera</taxon>
        <taxon>Paraneoptera</taxon>
        <taxon>Hemiptera</taxon>
        <taxon>Sternorrhyncha</taxon>
        <taxon>Psylloidea</taxon>
        <taxon>Psyllidae</taxon>
        <taxon>Psyllinae</taxon>
        <taxon>Cacopsylla</taxon>
    </lineage>
</organism>
<dbReference type="EMBL" id="HBUF01564250">
    <property type="protein sequence ID" value="CAG6763788.1"/>
    <property type="molecule type" value="Transcribed_RNA"/>
</dbReference>
<feature type="domain" description="Cyclin-dependent kinase inhibitor" evidence="4">
    <location>
        <begin position="54"/>
        <end position="96"/>
    </location>
</feature>
<feature type="compositionally biased region" description="Low complexity" evidence="3">
    <location>
        <begin position="142"/>
        <end position="151"/>
    </location>
</feature>
<dbReference type="EMBL" id="HBUF01263761">
    <property type="protein sequence ID" value="CAG6683611.1"/>
    <property type="molecule type" value="Transcribed_RNA"/>
</dbReference>
<dbReference type="AlphaFoldDB" id="A0A8D9AEI6"/>
<protein>
    <recommendedName>
        <fullName evidence="4">Cyclin-dependent kinase inhibitor domain-containing protein</fullName>
    </recommendedName>
</protein>
<feature type="compositionally biased region" description="Low complexity" evidence="3">
    <location>
        <begin position="190"/>
        <end position="202"/>
    </location>
</feature>
<feature type="region of interest" description="Disordered" evidence="3">
    <location>
        <begin position="183"/>
        <end position="211"/>
    </location>
</feature>
<dbReference type="Pfam" id="PF02234">
    <property type="entry name" value="CDI"/>
    <property type="match status" value="1"/>
</dbReference>
<reference evidence="5" key="1">
    <citation type="submission" date="2021-05" db="EMBL/GenBank/DDBJ databases">
        <authorList>
            <person name="Alioto T."/>
            <person name="Alioto T."/>
            <person name="Gomez Garrido J."/>
        </authorList>
    </citation>
    <scope>NUCLEOTIDE SEQUENCE</scope>
</reference>
<name>A0A8D9AEI6_9HEMI</name>
<evidence type="ECO:0000313" key="5">
    <source>
        <dbReference type="EMBL" id="CAG6763786.1"/>
    </source>
</evidence>
<feature type="region of interest" description="Disordered" evidence="3">
    <location>
        <begin position="1"/>
        <end position="51"/>
    </location>
</feature>
<dbReference type="InterPro" id="IPR044898">
    <property type="entry name" value="CDI_dom_sf"/>
</dbReference>
<feature type="compositionally biased region" description="Polar residues" evidence="3">
    <location>
        <begin position="152"/>
        <end position="167"/>
    </location>
</feature>
<evidence type="ECO:0000256" key="3">
    <source>
        <dbReference type="SAM" id="MobiDB-lite"/>
    </source>
</evidence>
<evidence type="ECO:0000256" key="1">
    <source>
        <dbReference type="ARBA" id="ARBA00006726"/>
    </source>
</evidence>
<feature type="compositionally biased region" description="Acidic residues" evidence="3">
    <location>
        <begin position="25"/>
        <end position="38"/>
    </location>
</feature>
<proteinExistence type="inferred from homology"/>
<feature type="region of interest" description="Disordered" evidence="3">
    <location>
        <begin position="230"/>
        <end position="253"/>
    </location>
</feature>
<accession>A0A8D9AEI6</accession>
<sequence>MLMSRRLPESHPRPSSSIKRRLFQDDEEQSEDPTDDEDPRDRLERHRRLQMNRQSEAENFLNRHVEELDDISRHRWNFDFRNETPINNNGGQWEWNVEVVKLSETNVPKMYLNVLDPNNDDEEPPDENAPANPRNCPTCSKNNLDNNNENLSTPTKSTDTSASQTPIKKRLVQTTILDNQCSSNKVPIKSSSTSGLSTSSSTVAPLPDIGQDEAADTIVERLDNAIRDKQDTAISQNGEPDINFSNNNDCKSE</sequence>
<evidence type="ECO:0000259" key="4">
    <source>
        <dbReference type="Pfam" id="PF02234"/>
    </source>
</evidence>
<evidence type="ECO:0000256" key="2">
    <source>
        <dbReference type="ARBA" id="ARBA00023013"/>
    </source>
</evidence>
<dbReference type="EMBL" id="HBUF01564249">
    <property type="protein sequence ID" value="CAG6763786.1"/>
    <property type="molecule type" value="Transcribed_RNA"/>
</dbReference>
<keyword evidence="2" id="KW-0649">Protein kinase inhibitor</keyword>
<dbReference type="Gene3D" id="4.10.365.10">
    <property type="entry name" value="p27"/>
    <property type="match status" value="1"/>
</dbReference>